<evidence type="ECO:0000256" key="1">
    <source>
        <dbReference type="SAM" id="SignalP"/>
    </source>
</evidence>
<gene>
    <name evidence="3" type="ORF">SNE35_06500</name>
</gene>
<reference evidence="3 4" key="1">
    <citation type="submission" date="2023-11" db="EMBL/GenBank/DDBJ databases">
        <title>Paucibacter sp. nov., isolated from fresh soil in Korea.</title>
        <authorList>
            <person name="Le N.T.T."/>
        </authorList>
    </citation>
    <scope>NUCLEOTIDE SEQUENCE [LARGE SCALE GENOMIC DNA]</scope>
    <source>
        <strain evidence="3 4">R3-3</strain>
    </source>
</reference>
<dbReference type="RefSeq" id="WP_320422048.1">
    <property type="nucleotide sequence ID" value="NZ_JAXCLA010000002.1"/>
</dbReference>
<keyword evidence="4" id="KW-1185">Reference proteome</keyword>
<proteinExistence type="predicted"/>
<dbReference type="EMBL" id="JAXCLA010000002">
    <property type="protein sequence ID" value="MDY0744146.1"/>
    <property type="molecule type" value="Genomic_DNA"/>
</dbReference>
<name>A0ABU5DCY5_9BURK</name>
<dbReference type="GO" id="GO:0016787">
    <property type="term" value="F:hydrolase activity"/>
    <property type="evidence" value="ECO:0007669"/>
    <property type="project" value="UniProtKB-KW"/>
</dbReference>
<evidence type="ECO:0000259" key="2">
    <source>
        <dbReference type="Pfam" id="PF20091"/>
    </source>
</evidence>
<keyword evidence="1" id="KW-0732">Signal</keyword>
<comment type="caution">
    <text evidence="3">The sequence shown here is derived from an EMBL/GenBank/DDBJ whole genome shotgun (WGS) entry which is preliminary data.</text>
</comment>
<sequence length="918" mass="96224">MGIPFKVRAAATTSPQSSRGPVRSWLAGIALGLGLCCAAPVAFAADPSPQFTLSEIIPASGDGQFTITNNSSSFEVTALLVTGLGAYAGTDRPGWSAEAFFFGTDDLNCQGNSGYSFGTGFCYALTDSSAGKGIAAGSSQTFSFDPSFTDPTLPQSFVVELTDAQGNHLACMGSTLAGCDAPLVSSVPEPSSRSMLVVALVLLAFFFRGKSGPKFRLLALFGTLLGWGAASQAAVTQVVIDSSSAVNGAPIPYTAYKGRIFGELDPADVHNAIIQDIQLAPLNAHGKVPYVSTFQLTAPTDVTQASGLMFYEVSNRGGNAIPGAGSIVAGAVYLESGWQGDLLSSCTTAYPCTNLNAPYTGSSQVIQVPVAVNKDGTAITGQVYGHIANATGSTAQMVIYNTAVPYKPNSMTDPTQSTLWSLASQTTTGVDGPKTPLTLGVDWAWADCRTVPFPGTPDPTRVCLRNGFNSNLLYEMVFTAVNPLVLGVGYAAARDAISFFRHSAADSTGTANPVANRITKAISVGSSQSASFIRGSIFYGFNQDESGNKVVDGAWAQIDGRMLFMNTRFALPDVITNLYMMGDEAPVWWADYPDRARNLPAKGILTRCNATNTCPAVMETFGSLEMYAEKMSPDLVGYTAQEDIPLPPNVYRYYSPGVTHGGGGGGFTYNAAPSVSGSCIYPSNPNPSSDTYNALQDDFIDFIMNGTAMPPSVYPKLSQGQLVEATQASVGFPNIPGYPYGGDKLWPAMSYDFGPGVDYSNQSGIMSIQPPTVKAVLPTLVPRVNTDGNEQVGVPSVNLQAPLGTYSGWNITKSGIYAGQQCTLSGSYWPFAATKATRVANSDPRPSLEERYGTHAGFVCAVTAAATKAVNQRFLRASAKTSLVSSASASNVLTTGFTPTASDTALGNFVCTMAAQVH</sequence>
<keyword evidence="3" id="KW-0378">Hydrolase</keyword>
<feature type="domain" description="Alpha/beta hydrolase" evidence="2">
    <location>
        <begin position="486"/>
        <end position="881"/>
    </location>
</feature>
<protein>
    <submittedName>
        <fullName evidence="3">Alpha/beta hydrolase domain-containing protein</fullName>
    </submittedName>
</protein>
<feature type="chain" id="PRO_5045608928" evidence="1">
    <location>
        <begin position="45"/>
        <end position="918"/>
    </location>
</feature>
<organism evidence="3 4">
    <name type="scientific">Roseateles agri</name>
    <dbReference type="NCBI Taxonomy" id="3098619"/>
    <lineage>
        <taxon>Bacteria</taxon>
        <taxon>Pseudomonadati</taxon>
        <taxon>Pseudomonadota</taxon>
        <taxon>Betaproteobacteria</taxon>
        <taxon>Burkholderiales</taxon>
        <taxon>Sphaerotilaceae</taxon>
        <taxon>Roseateles</taxon>
    </lineage>
</organism>
<dbReference type="Proteomes" id="UP001285263">
    <property type="component" value="Unassembled WGS sequence"/>
</dbReference>
<dbReference type="Pfam" id="PF20091">
    <property type="entry name" value="Abhydrolase_10"/>
    <property type="match status" value="1"/>
</dbReference>
<feature type="signal peptide" evidence="1">
    <location>
        <begin position="1"/>
        <end position="44"/>
    </location>
</feature>
<evidence type="ECO:0000313" key="3">
    <source>
        <dbReference type="EMBL" id="MDY0744146.1"/>
    </source>
</evidence>
<accession>A0ABU5DCY5</accession>
<dbReference type="InterPro" id="IPR045394">
    <property type="entry name" value="Abhydrolase_dom"/>
</dbReference>
<evidence type="ECO:0000313" key="4">
    <source>
        <dbReference type="Proteomes" id="UP001285263"/>
    </source>
</evidence>